<evidence type="ECO:0000313" key="4">
    <source>
        <dbReference type="EMBL" id="OHT01902.1"/>
    </source>
</evidence>
<feature type="signal peptide" evidence="3">
    <location>
        <begin position="1"/>
        <end position="17"/>
    </location>
</feature>
<dbReference type="VEuPathDB" id="TrichDB:TRFO_31197"/>
<dbReference type="GeneID" id="94842490"/>
<keyword evidence="5" id="KW-1185">Reference proteome</keyword>
<dbReference type="EMBL" id="MLAK01000891">
    <property type="protein sequence ID" value="OHT01902.1"/>
    <property type="molecule type" value="Genomic_DNA"/>
</dbReference>
<protein>
    <submittedName>
        <fullName evidence="4">Uncharacterized protein</fullName>
    </submittedName>
</protein>
<dbReference type="RefSeq" id="XP_068355038.1">
    <property type="nucleotide sequence ID" value="XM_068507786.1"/>
</dbReference>
<reference evidence="4" key="1">
    <citation type="submission" date="2016-10" db="EMBL/GenBank/DDBJ databases">
        <authorList>
            <person name="Benchimol M."/>
            <person name="Almeida L.G."/>
            <person name="Vasconcelos A.T."/>
            <person name="Perreira-Neves A."/>
            <person name="Rosa I.A."/>
            <person name="Tasca T."/>
            <person name="Bogo M.R."/>
            <person name="de Souza W."/>
        </authorList>
    </citation>
    <scope>NUCLEOTIDE SEQUENCE [LARGE SCALE GENOMIC DNA]</scope>
    <source>
        <strain evidence="4">K</strain>
    </source>
</reference>
<accession>A0A1J4JWJ6</accession>
<feature type="compositionally biased region" description="Low complexity" evidence="1">
    <location>
        <begin position="1265"/>
        <end position="1277"/>
    </location>
</feature>
<feature type="transmembrane region" description="Helical" evidence="2">
    <location>
        <begin position="1355"/>
        <end position="1379"/>
    </location>
</feature>
<evidence type="ECO:0000256" key="3">
    <source>
        <dbReference type="SAM" id="SignalP"/>
    </source>
</evidence>
<keyword evidence="2" id="KW-1133">Transmembrane helix</keyword>
<gene>
    <name evidence="4" type="ORF">TRFO_31197</name>
</gene>
<sequence length="1394" mass="162128">MIFYSFFLILLRDVVVCNDNKVDCSPEGLPELPQDALYYPFISKDLVENIFLNYPEEIALYYVFGESAAVTFYISIFFSFNALEINFYSPYDSIRVTFLSTTPLFRTVAYNITRIEFAVENYVDFSFYAYESIFYFFKGGHFSAYYSEDSLCMIYPIARMYDLNEFNRLYIFNFKSGSYLNFRINIDQYSSHSILIHNDYNSFFGVPAELFGPTITGNFSFHVYFTKNSDFQTPIDFQAINKKSMIYSAYNFSFYYVKEDRELDTQDHNITLLFGQSMEKLSFDKALVLNAFEESPNIHINIQTVESDFIEYRIYSFNGAIKEMYPITIDVLFYTNIEFIDEIDGATMYCHPYMNQEDSNKVFDNLANVIPSFTFMFSGDVSINLSKITVVNEIDIVLIGCTKQNVNSENLTNSNHITIIDVPSTECRYTVQNCNLTFVPEIVYALDEPQLINACITNYDVMNITRVYCSEDDLTNCINAPPGKTHVVTVFFLASPYIYFGDNFIYISSGYRNPFFYYGENENMKTYNFIFIFDFLFYSVSGSNIQLEVFPSIRKFPNITIEFRNYPTYFYLTFGTTFQTYPVGHTCYFQFHIDSNNFNIINPPNYVFYDNYDPLIPTNVHDKSPIFNNIMLLCIPNTFCTGQIFQSDTDYFIYRPDMFSPDFEMAQSLNRIINSLENENYFSKIVILYSTMLFLMWGDPLALDPYEKLQLDQINSTIHFTTEYPLEKISFTISSSRENNADTWIVENVTITSLREWKINNLFMIDHGVLIANSVISTNVEIDSDNLIHLNSMTFTNCTIRLVLNSSLLTINILSDSIGIYYDDNIDSLMKTKITPDSTLTFLISQNDENNEKLTELNLSFYEIEISTENDILPRDLIFKFEEEINIMTHLTFTNNWANIIHFQEKVPLYTFVTENYYDLLIKNLYHTFEIMHLSNNNDLYFKTPITVKRLFVCLSSDDSYCHNLYNELNHSEEIDHHSFFKQISSQDEFYRLYSTFLNNPQNISIYHDYDTEFNTSNILSYYQPKYFWIESPFCNVFNLIYDMDVYKNHVDSMSIKCSEVTIIEENMNKLTHLIENNFDNTKIMKTYQTRLKDTFNYLQMNDISINNGKLYAKVNANSLISTIFDYHFLQGSIKGVVFNYSSDFVMTKVQTSLIKSIPNINIEIQKDTLLFDSFEVNTLENLPFETDDLTFELWFNITSTLTFSISEFPLEANRKFTFKISFLPLRPGYIDTRSLTIVFDESWQNFSTNTNISSSSSISSNSINNNVKNIDQNSNNDIHNANSKTNKNTQNENSTKKIGVDEQIFFSILSRGNNIIYYVIQEVPTYLNLTVQRGSAINRPTSQATSATEDAGHLIIVSIIAIAILLVAVVVGGIFLIIHQNKKIKKIEKANDV</sequence>
<evidence type="ECO:0000256" key="2">
    <source>
        <dbReference type="SAM" id="Phobius"/>
    </source>
</evidence>
<feature type="chain" id="PRO_5012294846" evidence="3">
    <location>
        <begin position="18"/>
        <end position="1394"/>
    </location>
</feature>
<dbReference type="Proteomes" id="UP000179807">
    <property type="component" value="Unassembled WGS sequence"/>
</dbReference>
<keyword evidence="2" id="KW-0812">Transmembrane</keyword>
<organism evidence="4 5">
    <name type="scientific">Tritrichomonas foetus</name>
    <dbReference type="NCBI Taxonomy" id="1144522"/>
    <lineage>
        <taxon>Eukaryota</taxon>
        <taxon>Metamonada</taxon>
        <taxon>Parabasalia</taxon>
        <taxon>Tritrichomonadida</taxon>
        <taxon>Tritrichomonadidae</taxon>
        <taxon>Tritrichomonas</taxon>
    </lineage>
</organism>
<comment type="caution">
    <text evidence="4">The sequence shown here is derived from an EMBL/GenBank/DDBJ whole genome shotgun (WGS) entry which is preliminary data.</text>
</comment>
<evidence type="ECO:0000256" key="1">
    <source>
        <dbReference type="SAM" id="MobiDB-lite"/>
    </source>
</evidence>
<keyword evidence="3" id="KW-0732">Signal</keyword>
<proteinExistence type="predicted"/>
<evidence type="ECO:0000313" key="5">
    <source>
        <dbReference type="Proteomes" id="UP000179807"/>
    </source>
</evidence>
<feature type="compositionally biased region" description="Polar residues" evidence="1">
    <location>
        <begin position="1278"/>
        <end position="1294"/>
    </location>
</feature>
<name>A0A1J4JWJ6_9EUKA</name>
<keyword evidence="2" id="KW-0472">Membrane</keyword>
<feature type="region of interest" description="Disordered" evidence="1">
    <location>
        <begin position="1265"/>
        <end position="1295"/>
    </location>
</feature>